<dbReference type="EMBL" id="JAPFFI010000018">
    <property type="protein sequence ID" value="KAJ6349607.1"/>
    <property type="molecule type" value="Genomic_DNA"/>
</dbReference>
<reference evidence="2" key="1">
    <citation type="submission" date="2022-10" db="EMBL/GenBank/DDBJ databases">
        <authorList>
            <person name="Hyden B.L."/>
            <person name="Feng K."/>
            <person name="Yates T."/>
            <person name="Jawdy S."/>
            <person name="Smart L.B."/>
            <person name="Muchero W."/>
        </authorList>
    </citation>
    <scope>NUCLEOTIDE SEQUENCE</scope>
    <source>
        <tissue evidence="2">Shoot tip</tissue>
    </source>
</reference>
<gene>
    <name evidence="2" type="ORF">OIU77_007063</name>
</gene>
<evidence type="ECO:0000313" key="3">
    <source>
        <dbReference type="Proteomes" id="UP001141253"/>
    </source>
</evidence>
<dbReference type="PANTHER" id="PTHR24423">
    <property type="entry name" value="TWO-COMPONENT SENSOR HISTIDINE KINASE"/>
    <property type="match status" value="1"/>
</dbReference>
<dbReference type="Gene3D" id="3.30.450.40">
    <property type="match status" value="1"/>
</dbReference>
<organism evidence="2 3">
    <name type="scientific">Salix suchowensis</name>
    <dbReference type="NCBI Taxonomy" id="1278906"/>
    <lineage>
        <taxon>Eukaryota</taxon>
        <taxon>Viridiplantae</taxon>
        <taxon>Streptophyta</taxon>
        <taxon>Embryophyta</taxon>
        <taxon>Tracheophyta</taxon>
        <taxon>Spermatophyta</taxon>
        <taxon>Magnoliopsida</taxon>
        <taxon>eudicotyledons</taxon>
        <taxon>Gunneridae</taxon>
        <taxon>Pentapetalae</taxon>
        <taxon>rosids</taxon>
        <taxon>fabids</taxon>
        <taxon>Malpighiales</taxon>
        <taxon>Salicaceae</taxon>
        <taxon>Saliceae</taxon>
        <taxon>Salix</taxon>
    </lineage>
</organism>
<sequence>MPMLQVSNFKGGTPELVDTCYAILVLVLPSMSYRGWSHEEMEIVEVVADQVAVALSHAAVLEESQVMREKLSEQNHALQQARNDAMMASQARNSFQKVMSHGMRRPMHSILGLLSVFQKVYC</sequence>
<dbReference type="PANTHER" id="PTHR24423:SF629">
    <property type="entry name" value="PROTEIN EIN4"/>
    <property type="match status" value="1"/>
</dbReference>
<dbReference type="InterPro" id="IPR029016">
    <property type="entry name" value="GAF-like_dom_sf"/>
</dbReference>
<dbReference type="InterPro" id="IPR036097">
    <property type="entry name" value="HisK_dim/P_sf"/>
</dbReference>
<accession>A0ABQ9APF1</accession>
<keyword evidence="1" id="KW-0175">Coiled coil</keyword>
<dbReference type="SUPFAM" id="SSF55781">
    <property type="entry name" value="GAF domain-like"/>
    <property type="match status" value="1"/>
</dbReference>
<proteinExistence type="predicted"/>
<evidence type="ECO:0000313" key="2">
    <source>
        <dbReference type="EMBL" id="KAJ6349607.1"/>
    </source>
</evidence>
<reference evidence="2" key="2">
    <citation type="journal article" date="2023" name="Int. J. Mol. Sci.">
        <title>De Novo Assembly and Annotation of 11 Diverse Shrub Willow (Salix) Genomes Reveals Novel Gene Organization in Sex-Linked Regions.</title>
        <authorList>
            <person name="Hyden B."/>
            <person name="Feng K."/>
            <person name="Yates T.B."/>
            <person name="Jawdy S."/>
            <person name="Cereghino C."/>
            <person name="Smart L.B."/>
            <person name="Muchero W."/>
        </authorList>
    </citation>
    <scope>NUCLEOTIDE SEQUENCE</scope>
    <source>
        <tissue evidence="2">Shoot tip</tissue>
    </source>
</reference>
<evidence type="ECO:0000256" key="1">
    <source>
        <dbReference type="SAM" id="Coils"/>
    </source>
</evidence>
<keyword evidence="3" id="KW-1185">Reference proteome</keyword>
<comment type="caution">
    <text evidence="2">The sequence shown here is derived from an EMBL/GenBank/DDBJ whole genome shotgun (WGS) entry which is preliminary data.</text>
</comment>
<feature type="coiled-coil region" evidence="1">
    <location>
        <begin position="61"/>
        <end position="88"/>
    </location>
</feature>
<dbReference type="SUPFAM" id="SSF47384">
    <property type="entry name" value="Homodimeric domain of signal transducing histidine kinase"/>
    <property type="match status" value="1"/>
</dbReference>
<name>A0ABQ9APF1_9ROSI</name>
<protein>
    <submittedName>
        <fullName evidence="2">Uncharacterized protein</fullName>
    </submittedName>
</protein>
<dbReference type="Proteomes" id="UP001141253">
    <property type="component" value="Chromosome 19"/>
</dbReference>
<dbReference type="Gene3D" id="1.10.287.130">
    <property type="match status" value="1"/>
</dbReference>